<sequence length="89" mass="10279">MFAHELGLRAMERVCKVLCEVIHMATNLSIDPELIEQALKVSGEKTKAATVTKALQEFIARRRQKAMLDLAGKLEWDGEYDYKKERTRR</sequence>
<name>A0A829YQK2_9GAMM</name>
<evidence type="ECO:0008006" key="3">
    <source>
        <dbReference type="Google" id="ProtNLM"/>
    </source>
</evidence>
<proteinExistence type="predicted"/>
<organism evidence="1 2">
    <name type="scientific">Steroidobacter agaridevorans</name>
    <dbReference type="NCBI Taxonomy" id="2695856"/>
    <lineage>
        <taxon>Bacteria</taxon>
        <taxon>Pseudomonadati</taxon>
        <taxon>Pseudomonadota</taxon>
        <taxon>Gammaproteobacteria</taxon>
        <taxon>Steroidobacterales</taxon>
        <taxon>Steroidobacteraceae</taxon>
        <taxon>Steroidobacter</taxon>
    </lineage>
</organism>
<dbReference type="Proteomes" id="UP000445000">
    <property type="component" value="Unassembled WGS sequence"/>
</dbReference>
<keyword evidence="2" id="KW-1185">Reference proteome</keyword>
<dbReference type="EMBL" id="BLJN01000010">
    <property type="protein sequence ID" value="GFE84736.1"/>
    <property type="molecule type" value="Genomic_DNA"/>
</dbReference>
<comment type="caution">
    <text evidence="1">The sequence shown here is derived from an EMBL/GenBank/DDBJ whole genome shotgun (WGS) entry which is preliminary data.</text>
</comment>
<evidence type="ECO:0000313" key="2">
    <source>
        <dbReference type="Proteomes" id="UP000445000"/>
    </source>
</evidence>
<gene>
    <name evidence="1" type="ORF">GCM10011487_67360</name>
</gene>
<reference evidence="2" key="1">
    <citation type="submission" date="2020-01" db="EMBL/GenBank/DDBJ databases">
        <title>'Steroidobacter agaridevorans' sp. nov., agar-degrading bacteria isolated from rhizosphere soils.</title>
        <authorList>
            <person name="Ikenaga M."/>
            <person name="Kataoka M."/>
            <person name="Murouchi A."/>
            <person name="Katsuragi S."/>
            <person name="Sakai M."/>
        </authorList>
    </citation>
    <scope>NUCLEOTIDE SEQUENCE [LARGE SCALE GENOMIC DNA]</scope>
    <source>
        <strain evidence="2">YU21-B</strain>
    </source>
</reference>
<evidence type="ECO:0000313" key="1">
    <source>
        <dbReference type="EMBL" id="GFE84736.1"/>
    </source>
</evidence>
<dbReference type="Pfam" id="PF09957">
    <property type="entry name" value="VapB_antitoxin"/>
    <property type="match status" value="1"/>
</dbReference>
<protein>
    <recommendedName>
        <fullName evidence="3">DUF2191 domain-containing protein</fullName>
    </recommendedName>
</protein>
<dbReference type="AlphaFoldDB" id="A0A829YQK2"/>
<accession>A0A829YQK2</accession>
<dbReference type="InterPro" id="IPR019239">
    <property type="entry name" value="VapB_antitoxin"/>
</dbReference>